<dbReference type="EMBL" id="RQHW01000016">
    <property type="protein sequence ID" value="TGN20082.1"/>
    <property type="molecule type" value="Genomic_DNA"/>
</dbReference>
<feature type="domain" description="Cyclic nucleotide-binding" evidence="1">
    <location>
        <begin position="11"/>
        <end position="103"/>
    </location>
</feature>
<dbReference type="AlphaFoldDB" id="A0A4R9M1W9"/>
<dbReference type="OrthoDB" id="9798104at2"/>
<dbReference type="PROSITE" id="PS50042">
    <property type="entry name" value="CNMP_BINDING_3"/>
    <property type="match status" value="1"/>
</dbReference>
<name>A0A4R9M1W9_9LEPT</name>
<organism evidence="2 3">
    <name type="scientific">Leptospira idonii</name>
    <dbReference type="NCBI Taxonomy" id="1193500"/>
    <lineage>
        <taxon>Bacteria</taxon>
        <taxon>Pseudomonadati</taxon>
        <taxon>Spirochaetota</taxon>
        <taxon>Spirochaetia</taxon>
        <taxon>Leptospirales</taxon>
        <taxon>Leptospiraceae</taxon>
        <taxon>Leptospira</taxon>
    </lineage>
</organism>
<dbReference type="InterPro" id="IPR014710">
    <property type="entry name" value="RmlC-like_jellyroll"/>
</dbReference>
<dbReference type="Proteomes" id="UP000298058">
    <property type="component" value="Unassembled WGS sequence"/>
</dbReference>
<evidence type="ECO:0000259" key="1">
    <source>
        <dbReference type="PROSITE" id="PS50042"/>
    </source>
</evidence>
<gene>
    <name evidence="2" type="ORF">EHS15_05125</name>
</gene>
<sequence length="189" mass="22113">MFLTPFLKRFSFSQKEMENLRSFFFKKGYSKGKSFIEKEDSFNKIGFVESGLFKLVYENSEKEYIKDFCGEGDVIGAYSSLLRQTPPVFRIVSLEDSFVWEADFLVLEARFGNQLPFVSLLKSISDNLYLKKEKRESDFILLSAEQRYLEFVQTRKSLIHRLKDYEIASYLGITNVAFSRIKSKLFNLG</sequence>
<comment type="caution">
    <text evidence="2">The sequence shown here is derived from an EMBL/GenBank/DDBJ whole genome shotgun (WGS) entry which is preliminary data.</text>
</comment>
<dbReference type="SUPFAM" id="SSF51206">
    <property type="entry name" value="cAMP-binding domain-like"/>
    <property type="match status" value="1"/>
</dbReference>
<proteinExistence type="predicted"/>
<dbReference type="InterPro" id="IPR000595">
    <property type="entry name" value="cNMP-bd_dom"/>
</dbReference>
<evidence type="ECO:0000313" key="2">
    <source>
        <dbReference type="EMBL" id="TGN20082.1"/>
    </source>
</evidence>
<protein>
    <submittedName>
        <fullName evidence="2">Crp/Fnr family transcriptional regulator</fullName>
    </submittedName>
</protein>
<keyword evidence="3" id="KW-1185">Reference proteome</keyword>
<reference evidence="2" key="1">
    <citation type="journal article" date="2019" name="PLoS Negl. Trop. Dis.">
        <title>Revisiting the worldwide diversity of Leptospira species in the environment.</title>
        <authorList>
            <person name="Vincent A.T."/>
            <person name="Schiettekatte O."/>
            <person name="Bourhy P."/>
            <person name="Veyrier F.J."/>
            <person name="Picardeau M."/>
        </authorList>
    </citation>
    <scope>NUCLEOTIDE SEQUENCE [LARGE SCALE GENOMIC DNA]</scope>
    <source>
        <strain evidence="2">201300427</strain>
    </source>
</reference>
<dbReference type="Pfam" id="PF00027">
    <property type="entry name" value="cNMP_binding"/>
    <property type="match status" value="1"/>
</dbReference>
<accession>A0A4R9M1W9</accession>
<evidence type="ECO:0000313" key="3">
    <source>
        <dbReference type="Proteomes" id="UP000298058"/>
    </source>
</evidence>
<dbReference type="InterPro" id="IPR018490">
    <property type="entry name" value="cNMP-bd_dom_sf"/>
</dbReference>
<dbReference type="Gene3D" id="2.60.120.10">
    <property type="entry name" value="Jelly Rolls"/>
    <property type="match status" value="1"/>
</dbReference>